<evidence type="ECO:0000313" key="4">
    <source>
        <dbReference type="Proteomes" id="UP000676885"/>
    </source>
</evidence>
<dbReference type="InterPro" id="IPR029058">
    <property type="entry name" value="AB_hydrolase_fold"/>
</dbReference>
<accession>A0A975M7X7</accession>
<keyword evidence="1" id="KW-0472">Membrane</keyword>
<dbReference type="EMBL" id="CP076022">
    <property type="protein sequence ID" value="QWC11334.1"/>
    <property type="molecule type" value="Genomic_DNA"/>
</dbReference>
<evidence type="ECO:0000256" key="1">
    <source>
        <dbReference type="SAM" id="Phobius"/>
    </source>
</evidence>
<reference evidence="3 4" key="1">
    <citation type="submission" date="2021-05" db="EMBL/GenBank/DDBJ databases">
        <title>Novel species in genus Arthrobacter.</title>
        <authorList>
            <person name="Zhang G."/>
        </authorList>
    </citation>
    <scope>NUCLEOTIDE SEQUENCE [LARGE SCALE GENOMIC DNA]</scope>
    <source>
        <strain evidence="4">zg-ZUI227</strain>
    </source>
</reference>
<protein>
    <submittedName>
        <fullName evidence="3">Lysophospholipase</fullName>
    </submittedName>
</protein>
<evidence type="ECO:0000259" key="2">
    <source>
        <dbReference type="Pfam" id="PF12146"/>
    </source>
</evidence>
<dbReference type="PANTHER" id="PTHR43358:SF4">
    <property type="entry name" value="ALPHA_BETA HYDROLASE FOLD-1 DOMAIN-CONTAINING PROTEIN"/>
    <property type="match status" value="1"/>
</dbReference>
<feature type="transmembrane region" description="Helical" evidence="1">
    <location>
        <begin position="37"/>
        <end position="62"/>
    </location>
</feature>
<proteinExistence type="predicted"/>
<dbReference type="Proteomes" id="UP000676885">
    <property type="component" value="Chromosome"/>
</dbReference>
<dbReference type="AlphaFoldDB" id="A0A975M7X7"/>
<dbReference type="RefSeq" id="WP_210231010.1">
    <property type="nucleotide sequence ID" value="NZ_CP076022.1"/>
</dbReference>
<evidence type="ECO:0000313" key="3">
    <source>
        <dbReference type="EMBL" id="QWC11334.1"/>
    </source>
</evidence>
<dbReference type="Pfam" id="PF12146">
    <property type="entry name" value="Hydrolase_4"/>
    <property type="match status" value="1"/>
</dbReference>
<dbReference type="SUPFAM" id="SSF53474">
    <property type="entry name" value="alpha/beta-Hydrolases"/>
    <property type="match status" value="1"/>
</dbReference>
<dbReference type="InterPro" id="IPR022742">
    <property type="entry name" value="Hydrolase_4"/>
</dbReference>
<organism evidence="3 4">
    <name type="scientific">Arthrobacter jiangjiafuii</name>
    <dbReference type="NCBI Taxonomy" id="2817475"/>
    <lineage>
        <taxon>Bacteria</taxon>
        <taxon>Bacillati</taxon>
        <taxon>Actinomycetota</taxon>
        <taxon>Actinomycetes</taxon>
        <taxon>Micrococcales</taxon>
        <taxon>Micrococcaceae</taxon>
        <taxon>Arthrobacter</taxon>
    </lineage>
</organism>
<gene>
    <name evidence="3" type="ORF">KKR91_07190</name>
</gene>
<dbReference type="Gene3D" id="3.40.50.1820">
    <property type="entry name" value="alpha/beta hydrolase"/>
    <property type="match status" value="1"/>
</dbReference>
<name>A0A975M7X7_9MICC</name>
<keyword evidence="1" id="KW-1133">Transmembrane helix</keyword>
<dbReference type="InterPro" id="IPR052920">
    <property type="entry name" value="DNA-binding_regulatory"/>
</dbReference>
<feature type="domain" description="Serine aminopeptidase S33" evidence="2">
    <location>
        <begin position="247"/>
        <end position="395"/>
    </location>
</feature>
<sequence length="434" mass="46947">MPISIPARLSVPVPSFLDAADPAPAPGLSAPWIKWTAFGAGMGAAATAALFAATSGLGVYFARQVVTPRRTRDANLEILAVIDSEHGKQVILPANDDTTVDGTYSLYFDGGRGHARIGAIRSYVPREGTVQRDVEEVYSGDLAKALRGWWSGSIYPSPSAVGLAEEQVNVPVDGGLAPAWLVRADPDAKTWAIMVHGRGAQRTECLRALRTAQQAGLTSLVISYRNDGEAPYTSDGRYGLGLTEWHDVEAAIRYALNHGAEDVVLFGWSMGGAVSLQAADRSPLRRHIRALVLDGPVINWIEVLSHHARLNRIPVQSGRLGQWLISNPAGRALTGLASPLDLKSMDWVSRAEEIRIPTLILHSDADEFVPSGPSAELAEKNPGVVTFERFSKAGHTKEYNVDPERWEGTVLVWLNNILGRTRHPAERRSDPAEG</sequence>
<keyword evidence="4" id="KW-1185">Reference proteome</keyword>
<dbReference type="PANTHER" id="PTHR43358">
    <property type="entry name" value="ALPHA/BETA-HYDROLASE"/>
    <property type="match status" value="1"/>
</dbReference>
<dbReference type="KEGG" id="ajg:KKR91_07190"/>
<keyword evidence="1" id="KW-0812">Transmembrane</keyword>